<reference evidence="5 6" key="1">
    <citation type="journal article" date="2016" name="Mol. Biol. Evol.">
        <title>Comparative Genomics of Early-Diverging Mushroom-Forming Fungi Provides Insights into the Origins of Lignocellulose Decay Capabilities.</title>
        <authorList>
            <person name="Nagy L.G."/>
            <person name="Riley R."/>
            <person name="Tritt A."/>
            <person name="Adam C."/>
            <person name="Daum C."/>
            <person name="Floudas D."/>
            <person name="Sun H."/>
            <person name="Yadav J.S."/>
            <person name="Pangilinan J."/>
            <person name="Larsson K.H."/>
            <person name="Matsuura K."/>
            <person name="Barry K."/>
            <person name="Labutti K."/>
            <person name="Kuo R."/>
            <person name="Ohm R.A."/>
            <person name="Bhattacharya S.S."/>
            <person name="Shirouzu T."/>
            <person name="Yoshinaga Y."/>
            <person name="Martin F.M."/>
            <person name="Grigoriev I.V."/>
            <person name="Hibbett D.S."/>
        </authorList>
    </citation>
    <scope>NUCLEOTIDE SEQUENCE [LARGE SCALE GENOMIC DNA]</scope>
    <source>
        <strain evidence="5 6">HHB12733</strain>
    </source>
</reference>
<dbReference type="Gene3D" id="3.40.50.850">
    <property type="entry name" value="Isochorismatase-like"/>
    <property type="match status" value="1"/>
</dbReference>
<feature type="domain" description="Isochorismatase-like" evidence="4">
    <location>
        <begin position="73"/>
        <end position="286"/>
    </location>
</feature>
<dbReference type="InParanoid" id="A0A165IH69"/>
<accession>A0A165IH69</accession>
<keyword evidence="2 5" id="KW-0378">Hydrolase</keyword>
<dbReference type="OrthoDB" id="167809at2759"/>
<dbReference type="InterPro" id="IPR036380">
    <property type="entry name" value="Isochorismatase-like_sf"/>
</dbReference>
<organism evidence="5 6">
    <name type="scientific">Calocera cornea HHB12733</name>
    <dbReference type="NCBI Taxonomy" id="1353952"/>
    <lineage>
        <taxon>Eukaryota</taxon>
        <taxon>Fungi</taxon>
        <taxon>Dikarya</taxon>
        <taxon>Basidiomycota</taxon>
        <taxon>Agaricomycotina</taxon>
        <taxon>Dacrymycetes</taxon>
        <taxon>Dacrymycetales</taxon>
        <taxon>Dacrymycetaceae</taxon>
        <taxon>Calocera</taxon>
    </lineage>
</organism>
<dbReference type="PANTHER" id="PTHR43540:SF9">
    <property type="entry name" value="FAMILY HYDROLASE, PUTATIVE (AFU_ORTHOLOGUE AFUA_2G08700)-RELATED"/>
    <property type="match status" value="1"/>
</dbReference>
<comment type="similarity">
    <text evidence="1">Belongs to the isochorismatase family.</text>
</comment>
<dbReference type="Pfam" id="PF00857">
    <property type="entry name" value="Isochorismatase"/>
    <property type="match status" value="1"/>
</dbReference>
<evidence type="ECO:0000313" key="5">
    <source>
        <dbReference type="EMBL" id="KZT60572.1"/>
    </source>
</evidence>
<evidence type="ECO:0000313" key="6">
    <source>
        <dbReference type="Proteomes" id="UP000076842"/>
    </source>
</evidence>
<dbReference type="InterPro" id="IPR000868">
    <property type="entry name" value="Isochorismatase-like_dom"/>
</dbReference>
<keyword evidence="6" id="KW-1185">Reference proteome</keyword>
<evidence type="ECO:0000256" key="2">
    <source>
        <dbReference type="ARBA" id="ARBA00022801"/>
    </source>
</evidence>
<dbReference type="InterPro" id="IPR050272">
    <property type="entry name" value="Isochorismatase-like_hydrls"/>
</dbReference>
<feature type="region of interest" description="Disordered" evidence="3">
    <location>
        <begin position="1"/>
        <end position="21"/>
    </location>
</feature>
<gene>
    <name evidence="5" type="ORF">CALCODRAFT_492368</name>
</gene>
<name>A0A165IH69_9BASI</name>
<dbReference type="CDD" id="cd00431">
    <property type="entry name" value="cysteine_hydrolases"/>
    <property type="match status" value="1"/>
</dbReference>
<dbReference type="Proteomes" id="UP000076842">
    <property type="component" value="Unassembled WGS sequence"/>
</dbReference>
<evidence type="ECO:0000259" key="4">
    <source>
        <dbReference type="Pfam" id="PF00857"/>
    </source>
</evidence>
<dbReference type="STRING" id="1353952.A0A165IH69"/>
<dbReference type="EMBL" id="KV423930">
    <property type="protein sequence ID" value="KZT60572.1"/>
    <property type="molecule type" value="Genomic_DNA"/>
</dbReference>
<sequence length="294" mass="31290">MGEVRPKVAHPTAYGGQAPHTQWHEYPSGLIDLSRPAGGISSSPTGPPLEEGSGCFELRVEGQRRVRVSARAAALVVVDMQNFFLLPSLCAHPQGLACVSPILTVARHLRSMGVRIVWLNWGLDERSSVPPALEREFKLTARAAGAASAGPGPGPAAAAGFGADLGPALGKLLYKREPNSQLYGPLQAEYEGNSAQDWWVVKERMSGLWGDGGELASRLDAEGRRTLFFARVNADQSVSSTIVDAFALGYDVLALSDCIGTTSPGKAKDQIMFNMLHEYGFVTDSETVAGTKLA</sequence>
<protein>
    <submittedName>
        <fullName evidence="5">Isochorismatase hydrolase</fullName>
    </submittedName>
</protein>
<evidence type="ECO:0000256" key="1">
    <source>
        <dbReference type="ARBA" id="ARBA00006336"/>
    </source>
</evidence>
<dbReference type="AlphaFoldDB" id="A0A165IH69"/>
<dbReference type="PANTHER" id="PTHR43540">
    <property type="entry name" value="PEROXYUREIDOACRYLATE/UREIDOACRYLATE AMIDOHYDROLASE-RELATED"/>
    <property type="match status" value="1"/>
</dbReference>
<dbReference type="GO" id="GO:0016787">
    <property type="term" value="F:hydrolase activity"/>
    <property type="evidence" value="ECO:0007669"/>
    <property type="project" value="UniProtKB-KW"/>
</dbReference>
<dbReference type="SUPFAM" id="SSF52499">
    <property type="entry name" value="Isochorismatase-like hydrolases"/>
    <property type="match status" value="1"/>
</dbReference>
<evidence type="ECO:0000256" key="3">
    <source>
        <dbReference type="SAM" id="MobiDB-lite"/>
    </source>
</evidence>
<proteinExistence type="inferred from homology"/>